<dbReference type="InterPro" id="IPR036102">
    <property type="entry name" value="OsmC/Ohrsf"/>
</dbReference>
<dbReference type="PANTHER" id="PTHR35368">
    <property type="entry name" value="HYDROPEROXIDE REDUCTASE"/>
    <property type="match status" value="1"/>
</dbReference>
<proteinExistence type="predicted"/>
<dbReference type="Pfam" id="PF02566">
    <property type="entry name" value="OsmC"/>
    <property type="match status" value="1"/>
</dbReference>
<dbReference type="Gene3D" id="3.30.300.20">
    <property type="match status" value="1"/>
</dbReference>
<dbReference type="KEGG" id="yag:AABB28_16435"/>
<protein>
    <submittedName>
        <fullName evidence="1">OsmC family protein</fullName>
        <ecNumber evidence="1">1.11.1.-</ecNumber>
    </submittedName>
</protein>
<dbReference type="InterPro" id="IPR003718">
    <property type="entry name" value="OsmC/Ohr_fam"/>
</dbReference>
<dbReference type="RefSeq" id="WP_342069798.1">
    <property type="nucleotide sequence ID" value="NZ_CP151762.1"/>
</dbReference>
<gene>
    <name evidence="1" type="ORF">AABB28_16435</name>
</gene>
<dbReference type="SUPFAM" id="SSF82784">
    <property type="entry name" value="OsmC-like"/>
    <property type="match status" value="1"/>
</dbReference>
<dbReference type="InterPro" id="IPR015946">
    <property type="entry name" value="KH_dom-like_a/b"/>
</dbReference>
<dbReference type="PANTHER" id="PTHR35368:SF1">
    <property type="entry name" value="HYDROPEROXIDE REDUCTASE"/>
    <property type="match status" value="1"/>
</dbReference>
<sequence>MLKFGDNMSDRLFNVHFTAEGVCVGKLRNEVTLSALEPFQVTRMLATDEGKFQGGEDTAPTPLEFFLTGLVGCLMTQVRVFAKRLKIPIDDVNVVCRAKWEAIRDPVGPYQGRPVGFEIDIDVKSEADSEKVTELISAARRGCFVEQTLGQANEIVHKLTVNGRSV</sequence>
<evidence type="ECO:0000313" key="2">
    <source>
        <dbReference type="Proteomes" id="UP001451782"/>
    </source>
</evidence>
<dbReference type="InterPro" id="IPR052924">
    <property type="entry name" value="OsmC/Ohr_hydroprdx_reductase"/>
</dbReference>
<dbReference type="NCBIfam" id="NF041052">
    <property type="entry name" value="OsmC_like_Se"/>
    <property type="match status" value="1"/>
</dbReference>
<dbReference type="GO" id="GO:0004601">
    <property type="term" value="F:peroxidase activity"/>
    <property type="evidence" value="ECO:0007669"/>
    <property type="project" value="UniProtKB-KW"/>
</dbReference>
<organism evidence="1 2">
    <name type="scientific">Yoonia algicola</name>
    <dbReference type="NCBI Taxonomy" id="3137368"/>
    <lineage>
        <taxon>Bacteria</taxon>
        <taxon>Pseudomonadati</taxon>
        <taxon>Pseudomonadota</taxon>
        <taxon>Alphaproteobacteria</taxon>
        <taxon>Rhodobacterales</taxon>
        <taxon>Paracoccaceae</taxon>
        <taxon>Yoonia</taxon>
    </lineage>
</organism>
<dbReference type="EMBL" id="CP151762">
    <property type="protein sequence ID" value="WZU63416.1"/>
    <property type="molecule type" value="Genomic_DNA"/>
</dbReference>
<keyword evidence="1" id="KW-0575">Peroxidase</keyword>
<evidence type="ECO:0000313" key="1">
    <source>
        <dbReference type="EMBL" id="WZU63416.1"/>
    </source>
</evidence>
<reference evidence="1 2" key="1">
    <citation type="submission" date="2024-04" db="EMBL/GenBank/DDBJ databases">
        <title>Phylogenomic analyses of a clade within the roseobacter group suggest taxonomic reassignments of species of the genera Aestuariivita, Citreicella, Loktanella, Nautella, Pelagibaca, Ruegeria, Thalassobius, Thiobacimonas and Tropicibacter, and the proposal o.</title>
        <authorList>
            <person name="Jeon C.O."/>
        </authorList>
    </citation>
    <scope>NUCLEOTIDE SEQUENCE [LARGE SCALE GENOMIC DNA]</scope>
    <source>
        <strain evidence="1 2">G8-12</strain>
    </source>
</reference>
<name>A0AAN0M8B9_9RHOB</name>
<accession>A0AAN0M8B9</accession>
<keyword evidence="2" id="KW-1185">Reference proteome</keyword>
<dbReference type="Proteomes" id="UP001451782">
    <property type="component" value="Chromosome"/>
</dbReference>
<keyword evidence="1" id="KW-0560">Oxidoreductase</keyword>
<dbReference type="AlphaFoldDB" id="A0AAN0M8B9"/>
<dbReference type="EC" id="1.11.1.-" evidence="1"/>